<protein>
    <submittedName>
        <fullName evidence="2">Transposase</fullName>
    </submittedName>
</protein>
<organism evidence="2 3">
    <name type="scientific">Streptomyces azureus</name>
    <dbReference type="NCBI Taxonomy" id="146537"/>
    <lineage>
        <taxon>Bacteria</taxon>
        <taxon>Bacillati</taxon>
        <taxon>Actinomycetota</taxon>
        <taxon>Actinomycetes</taxon>
        <taxon>Kitasatosporales</taxon>
        <taxon>Streptomycetaceae</taxon>
        <taxon>Streptomyces</taxon>
    </lineage>
</organism>
<dbReference type="PATRIC" id="fig|146537.3.peg.3601"/>
<feature type="compositionally biased region" description="Basic and acidic residues" evidence="1">
    <location>
        <begin position="66"/>
        <end position="78"/>
    </location>
</feature>
<dbReference type="RefSeq" id="WP_148640336.1">
    <property type="nucleotide sequence ID" value="NZ_DF968264.1"/>
</dbReference>
<gene>
    <name evidence="2" type="ORF">SAZU_3400</name>
</gene>
<dbReference type="AlphaFoldDB" id="A0A0K8PMC4"/>
<dbReference type="Proteomes" id="UP000053859">
    <property type="component" value="Unassembled WGS sequence"/>
</dbReference>
<sequence>MPERAVAAKLPFRWVTGDEVYGQDRVLRGWLAEQRLSYVLVISCTHTAPLPEAPESGPPAAFVTPDQEKPKPESSLREAVESLIEDPENAVKIGTAPKEYVRTYHDGAYYGTRVLVGFLN</sequence>
<dbReference type="EMBL" id="DF968264">
    <property type="protein sequence ID" value="GAP48574.1"/>
    <property type="molecule type" value="Genomic_DNA"/>
</dbReference>
<proteinExistence type="predicted"/>
<evidence type="ECO:0000256" key="1">
    <source>
        <dbReference type="SAM" id="MobiDB-lite"/>
    </source>
</evidence>
<feature type="region of interest" description="Disordered" evidence="1">
    <location>
        <begin position="50"/>
        <end position="78"/>
    </location>
</feature>
<evidence type="ECO:0000313" key="3">
    <source>
        <dbReference type="Proteomes" id="UP000053859"/>
    </source>
</evidence>
<reference evidence="2" key="1">
    <citation type="journal article" date="2015" name="Genome Announc.">
        <title>Draft Genome Sequence of Thiostrepton-Producing Streptomyces azureus ATCC 14921.</title>
        <authorList>
            <person name="Sakihara K."/>
            <person name="Maeda J."/>
            <person name="Tashiro K."/>
            <person name="Fujino Y."/>
            <person name="Kuhara S."/>
            <person name="Ohshima T."/>
            <person name="Ogata S."/>
            <person name="Doi K."/>
        </authorList>
    </citation>
    <scope>NUCLEOTIDE SEQUENCE [LARGE SCALE GENOMIC DNA]</scope>
    <source>
        <strain evidence="2">ATCC14921</strain>
    </source>
</reference>
<keyword evidence="3" id="KW-1185">Reference proteome</keyword>
<evidence type="ECO:0000313" key="2">
    <source>
        <dbReference type="EMBL" id="GAP48574.1"/>
    </source>
</evidence>
<accession>A0A0K8PMC4</accession>
<dbReference type="OrthoDB" id="4954307at2"/>
<name>A0A0K8PMC4_STRAJ</name>